<keyword evidence="12 15" id="KW-0472">Membrane</keyword>
<proteinExistence type="inferred from homology"/>
<feature type="domain" description="C2" evidence="16">
    <location>
        <begin position="1497"/>
        <end position="1615"/>
    </location>
</feature>
<keyword evidence="13" id="KW-0968">Cytoplasmic vesicle</keyword>
<feature type="domain" description="C2" evidence="16">
    <location>
        <begin position="182"/>
        <end position="294"/>
    </location>
</feature>
<keyword evidence="11 15" id="KW-1133">Transmembrane helix</keyword>
<dbReference type="InterPro" id="IPR012561">
    <property type="entry name" value="Ferlin_B-domain"/>
</dbReference>
<dbReference type="InterPro" id="IPR055072">
    <property type="entry name" value="Ferlin_DSRM"/>
</dbReference>
<dbReference type="Pfam" id="PF08150">
    <property type="entry name" value="FerB"/>
    <property type="match status" value="1"/>
</dbReference>
<dbReference type="CDD" id="cd04037">
    <property type="entry name" value="C2E_Ferlin"/>
    <property type="match status" value="1"/>
</dbReference>
<dbReference type="InterPro" id="IPR037725">
    <property type="entry name" value="C2F_Ferlin"/>
</dbReference>
<dbReference type="PROSITE" id="PS50004">
    <property type="entry name" value="C2"/>
    <property type="match status" value="7"/>
</dbReference>
<dbReference type="InterPro" id="IPR037724">
    <property type="entry name" value="C2E_Ferlin"/>
</dbReference>
<dbReference type="Pfam" id="PF16165">
    <property type="entry name" value="Ferlin_C"/>
    <property type="match status" value="1"/>
</dbReference>
<dbReference type="GO" id="GO:0005886">
    <property type="term" value="C:plasma membrane"/>
    <property type="evidence" value="ECO:0007669"/>
    <property type="project" value="UniProtKB-SubCell"/>
</dbReference>
<feature type="domain" description="C2" evidence="16">
    <location>
        <begin position="1248"/>
        <end position="1372"/>
    </location>
</feature>
<keyword evidence="7" id="KW-0479">Metal-binding</keyword>
<dbReference type="CDD" id="cd08373">
    <property type="entry name" value="C2A_Ferlin"/>
    <property type="match status" value="1"/>
</dbReference>
<dbReference type="InterPro" id="IPR037726">
    <property type="entry name" value="C2A_Ferlin"/>
</dbReference>
<dbReference type="EMBL" id="JBAMIC010000003">
    <property type="protein sequence ID" value="KAK7109768.1"/>
    <property type="molecule type" value="Genomic_DNA"/>
</dbReference>
<dbReference type="CDD" id="cd08374">
    <property type="entry name" value="C2F_Ferlin"/>
    <property type="match status" value="1"/>
</dbReference>
<dbReference type="Proteomes" id="UP001374579">
    <property type="component" value="Unassembled WGS sequence"/>
</dbReference>
<dbReference type="FunFam" id="2.60.40.150:FF:000026">
    <property type="entry name" value="dysferlin isoform X2"/>
    <property type="match status" value="1"/>
</dbReference>
<reference evidence="17 18" key="1">
    <citation type="submission" date="2024-02" db="EMBL/GenBank/DDBJ databases">
        <title>Chromosome-scale genome assembly of the rough periwinkle Littorina saxatilis.</title>
        <authorList>
            <person name="De Jode A."/>
            <person name="Faria R."/>
            <person name="Formenti G."/>
            <person name="Sims Y."/>
            <person name="Smith T.P."/>
            <person name="Tracey A."/>
            <person name="Wood J.M.D."/>
            <person name="Zagrodzka Z.B."/>
            <person name="Johannesson K."/>
            <person name="Butlin R.K."/>
            <person name="Leder E.H."/>
        </authorList>
    </citation>
    <scope>NUCLEOTIDE SEQUENCE [LARGE SCALE GENOMIC DNA]</scope>
    <source>
        <strain evidence="17">Snail1</strain>
        <tissue evidence="17">Muscle</tissue>
    </source>
</reference>
<dbReference type="CDD" id="cd04018">
    <property type="entry name" value="C2C_Ferlin"/>
    <property type="match status" value="1"/>
</dbReference>
<evidence type="ECO:0000256" key="10">
    <source>
        <dbReference type="ARBA" id="ARBA00022968"/>
    </source>
</evidence>
<evidence type="ECO:0000256" key="4">
    <source>
        <dbReference type="ARBA" id="ARBA00022475"/>
    </source>
</evidence>
<evidence type="ECO:0000256" key="2">
    <source>
        <dbReference type="ARBA" id="ARBA00004483"/>
    </source>
</evidence>
<dbReference type="CDD" id="cd04011">
    <property type="entry name" value="C2B_Ferlin"/>
    <property type="match status" value="1"/>
</dbReference>
<comment type="caution">
    <text evidence="17">The sequence shown here is derived from an EMBL/GenBank/DDBJ whole genome shotgun (WGS) entry which is preliminary data.</text>
</comment>
<dbReference type="SMART" id="SM00694">
    <property type="entry name" value="DysFC"/>
    <property type="match status" value="2"/>
</dbReference>
<dbReference type="InterPro" id="IPR032362">
    <property type="entry name" value="Ferlin_C"/>
</dbReference>
<dbReference type="Pfam" id="PF08165">
    <property type="entry name" value="FerA"/>
    <property type="match status" value="1"/>
</dbReference>
<dbReference type="Gene3D" id="2.60.40.150">
    <property type="entry name" value="C2 domain"/>
    <property type="match status" value="6"/>
</dbReference>
<evidence type="ECO:0000256" key="1">
    <source>
        <dbReference type="ARBA" id="ARBA00004401"/>
    </source>
</evidence>
<keyword evidence="4" id="KW-1003">Cell membrane</keyword>
<dbReference type="InterPro" id="IPR035892">
    <property type="entry name" value="C2_domain_sf"/>
</dbReference>
<dbReference type="SMART" id="SM01200">
    <property type="entry name" value="FerA"/>
    <property type="match status" value="1"/>
</dbReference>
<keyword evidence="5" id="KW-0597">Phosphoprotein</keyword>
<dbReference type="SMART" id="SM00693">
    <property type="entry name" value="DysFN"/>
    <property type="match status" value="2"/>
</dbReference>
<evidence type="ECO:0000256" key="14">
    <source>
        <dbReference type="SAM" id="MobiDB-lite"/>
    </source>
</evidence>
<dbReference type="InterPro" id="IPR012560">
    <property type="entry name" value="Ferlin_A-domain"/>
</dbReference>
<evidence type="ECO:0000256" key="7">
    <source>
        <dbReference type="ARBA" id="ARBA00022723"/>
    </source>
</evidence>
<dbReference type="InterPro" id="IPR006614">
    <property type="entry name" value="Peroxin/Ferlin"/>
</dbReference>
<name>A0AAN9BQQ5_9CAEN</name>
<dbReference type="Pfam" id="PF22901">
    <property type="entry name" value="dsrm_Ferlin"/>
    <property type="match status" value="1"/>
</dbReference>
<keyword evidence="8" id="KW-0677">Repeat</keyword>
<dbReference type="Pfam" id="PF08151">
    <property type="entry name" value="FerI"/>
    <property type="match status" value="1"/>
</dbReference>
<feature type="domain" description="C2" evidence="16">
    <location>
        <begin position="1732"/>
        <end position="1878"/>
    </location>
</feature>
<dbReference type="SMART" id="SM01202">
    <property type="entry name" value="FerI"/>
    <property type="match status" value="1"/>
</dbReference>
<dbReference type="SUPFAM" id="SSF49562">
    <property type="entry name" value="C2 domain (Calcium/lipid-binding domain, CaLB)"/>
    <property type="match status" value="7"/>
</dbReference>
<dbReference type="InterPro" id="IPR037722">
    <property type="entry name" value="C2C_Ferlin"/>
</dbReference>
<keyword evidence="9" id="KW-0106">Calcium</keyword>
<comment type="similarity">
    <text evidence="3">Belongs to the ferlin family.</text>
</comment>
<evidence type="ECO:0000256" key="12">
    <source>
        <dbReference type="ARBA" id="ARBA00023136"/>
    </source>
</evidence>
<feature type="compositionally biased region" description="Basic residues" evidence="14">
    <location>
        <begin position="168"/>
        <end position="186"/>
    </location>
</feature>
<feature type="domain" description="C2" evidence="16">
    <location>
        <begin position="1"/>
        <end position="102"/>
    </location>
</feature>
<protein>
    <recommendedName>
        <fullName evidence="16">C2 domain-containing protein</fullName>
    </recommendedName>
</protein>
<evidence type="ECO:0000256" key="9">
    <source>
        <dbReference type="ARBA" id="ARBA00022837"/>
    </source>
</evidence>
<dbReference type="SMART" id="SM00239">
    <property type="entry name" value="C2"/>
    <property type="match status" value="7"/>
</dbReference>
<feature type="domain" description="C2" evidence="16">
    <location>
        <begin position="1081"/>
        <end position="1216"/>
    </location>
</feature>
<dbReference type="PANTHER" id="PTHR12546">
    <property type="entry name" value="FER-1-LIKE"/>
    <property type="match status" value="1"/>
</dbReference>
<accession>A0AAN9BQQ5</accession>
<dbReference type="InterPro" id="IPR000008">
    <property type="entry name" value="C2_dom"/>
</dbReference>
<feature type="transmembrane region" description="Helical" evidence="15">
    <location>
        <begin position="1983"/>
        <end position="2003"/>
    </location>
</feature>
<evidence type="ECO:0000256" key="5">
    <source>
        <dbReference type="ARBA" id="ARBA00022553"/>
    </source>
</evidence>
<evidence type="ECO:0000256" key="11">
    <source>
        <dbReference type="ARBA" id="ARBA00022989"/>
    </source>
</evidence>
<dbReference type="InterPro" id="IPR037721">
    <property type="entry name" value="Ferlin"/>
</dbReference>
<dbReference type="InterPro" id="IPR012968">
    <property type="entry name" value="FerIin_dom"/>
</dbReference>
<dbReference type="GO" id="GO:0046872">
    <property type="term" value="F:metal ion binding"/>
    <property type="evidence" value="ECO:0007669"/>
    <property type="project" value="UniProtKB-KW"/>
</dbReference>
<dbReference type="SMART" id="SM01201">
    <property type="entry name" value="FerB"/>
    <property type="match status" value="1"/>
</dbReference>
<organism evidence="17 18">
    <name type="scientific">Littorina saxatilis</name>
    <dbReference type="NCBI Taxonomy" id="31220"/>
    <lineage>
        <taxon>Eukaryota</taxon>
        <taxon>Metazoa</taxon>
        <taxon>Spiralia</taxon>
        <taxon>Lophotrochozoa</taxon>
        <taxon>Mollusca</taxon>
        <taxon>Gastropoda</taxon>
        <taxon>Caenogastropoda</taxon>
        <taxon>Littorinimorpha</taxon>
        <taxon>Littorinoidea</taxon>
        <taxon>Littorinidae</taxon>
        <taxon>Littorina</taxon>
    </lineage>
</organism>
<evidence type="ECO:0000256" key="6">
    <source>
        <dbReference type="ARBA" id="ARBA00022692"/>
    </source>
</evidence>
<evidence type="ECO:0000313" key="18">
    <source>
        <dbReference type="Proteomes" id="UP001374579"/>
    </source>
</evidence>
<dbReference type="InterPro" id="IPR037723">
    <property type="entry name" value="C2D_Ferlin"/>
</dbReference>
<evidence type="ECO:0000259" key="16">
    <source>
        <dbReference type="PROSITE" id="PS50004"/>
    </source>
</evidence>
<evidence type="ECO:0000256" key="15">
    <source>
        <dbReference type="SAM" id="Phobius"/>
    </source>
</evidence>
<dbReference type="GO" id="GO:0030659">
    <property type="term" value="C:cytoplasmic vesicle membrane"/>
    <property type="evidence" value="ECO:0007669"/>
    <property type="project" value="UniProtKB-SubCell"/>
</dbReference>
<feature type="region of interest" description="Disordered" evidence="14">
    <location>
        <begin position="129"/>
        <end position="189"/>
    </location>
</feature>
<dbReference type="CDD" id="cd04017">
    <property type="entry name" value="C2D_Ferlin"/>
    <property type="match status" value="1"/>
</dbReference>
<dbReference type="PANTHER" id="PTHR12546:SF33">
    <property type="entry name" value="SPERM VESICLE FUSION PROTEIN FER-1"/>
    <property type="match status" value="1"/>
</dbReference>
<keyword evidence="6 15" id="KW-0812">Transmembrane</keyword>
<dbReference type="InterPro" id="IPR037720">
    <property type="entry name" value="C2B_Ferlin"/>
</dbReference>
<gene>
    <name evidence="17" type="ORF">V1264_013756</name>
</gene>
<evidence type="ECO:0000256" key="3">
    <source>
        <dbReference type="ARBA" id="ARBA00007561"/>
    </source>
</evidence>
<evidence type="ECO:0000313" key="17">
    <source>
        <dbReference type="EMBL" id="KAK7109768.1"/>
    </source>
</evidence>
<keyword evidence="10" id="KW-0735">Signal-anchor</keyword>
<sequence length="2018" mass="229467">MSLKVVVASATDVPNPETFGKCDPYATIEFKGQKKKTEVVKSELNPEWNQEFEFDLSRALSGTDELVASVWDWERVGRNRLLGTARVYLAQFTGGGGQTKTLEVNLVDGNQRPLQAVLKLTITYNPPAGASSGVAGTVVETESTGGESEEGEDSQDGPPQLDASGKPMPRRAGKKKNKSSRRKGRKNLSDKVQDFQVRVKVIQARQLQGANIHPVGRVTVYNQTQQTRIQKSTNAPYWNQSFFFNFHASPSELFDEIIEFQVFNSRRLRSDSLIGSFKCDIGLVYDEQKHALLNKWLLLGDPEDTMAGAKGYLKISAVIIGPGDEAPSMKVTDHLDDEDIESNLLRPAGVQLRPAMFALKVYRAEDIPRMDSKFLEGVKKVFGVGDDQKELVDPYFIFSFAGKEIKSKIMYCSDHPEWNQALRLGLQFPSMCERIRFTIKDWDRLTEDDSIGTFFLSLSLISAAGDNDNDGEDGYLPTFGPCFINFYGSTREYSDLADEYEDLNEGKGEGVAYRGRALIELVTQLGETPETPVEDIDSDDILRVQKYMRRRKYRVHAAFLTATMISAIDAPVEFEISIGNYGNKLDENVPPSSSTTQPTNAVFDGCKYYFLPWGGTKPCVVVDCSFEDVSWRLEALNILLRIVDDLEANIERVRIGVQAKLPMPELAQLLISLLDQLVQDCSKTLPEPEKGVHVHNELDILMAKNRSGELAHIVEMASKLRLSATDVLEALGDVEGYLAALKNLAIEPQNSMPDVVIWMISGQKRIAVHRIPAYDIFFAPDPICRGRQCGHLQTIQMKFPSTKDRNKDVDIPALLRVKLWLGLQNEEEEWHKMQTEGELAVFAETYENQVNILGTWTNKGPTLSRPKFSDIEGKVELYKEDFKPPAGWGWDSDWYVSPEVSMLYDRDAGHHVFMEDVYEAQSRNIPGGAWGEASRPWTNVKGDAGTSLREIKLPDGWEWQDDWQIDLNRAVDEEGFEYCVEATVGGYGAVERTYHLCRRRRWVRTRKHVAKETKHEKKKQLQDKMEEKMMSEGWEYAPLFNMKFHATERTTDLVRRRRWHRKMVAEDKAASCFFSMAGDKSDEKLKASLTAPRMFLSFAEPVKYQLRAYIYQARDILAGDDTGLSDPFCQICFLTQSTTTERVPKTLCPTWDQTLIFGEIEIHGKPKNLERDPPDVYVEIFDHDTFGKPEFLGRTKAQPMVKLDPTDARTPVLQWYEIKRGGKTGGELLAAFELFRLTGKDLPFLPPKRGDLFTVPNGIRPVLQRTGIEVLCWGVRNMRKFQLSNVSSPSIMFECGGHLRNSLVIKDTKKNPNFVDPVLFFDVMLPKEELYMPPMNISVIDHRNFGRRPQVGVNILRSLEEFRCDPDEQLADPAVQDVVGNGPPATGGDHVIDMPAEQKKPKKTELALEELDWWSKYYASIGETSKCKKYMELGYYTIKVYQTELEKAENYHDFNDFCHTFPLSRGKDGDDDEGENVVGEFKGTFRVYPLPPDPNEPLPTRMLCNLPPSTPEECLVRIYVIKATDLQPNDPSGLADPYIEVVLGKKKLNSRDNYLPNTTDPVFGRTFEMTAMLPLDKDLTVRVKDYDLISSDDLIGETVIDLENRYLSKMRATCGIAKTYFITGINMWRDSRKPKEILEDYCVKNRLSGPMYYGNNSVKVGQRVFTLAEFEKDKAPSNEMGPAEERLALHVLNAFPIVKEHVERRPLFNTLQPGIEQGKIFMWVDIFPKSVGPPGPPFNIAPRTAKKYELRCIIWNTVDVILEEESITGEKMSDIYVVGWMSGIEQKQETDVHYRSLDGEGNFNWRFLFPFDYMVAEQTMVVKKKEHFWSLDETELHTVPILMVQIWDNDKFSADDFLGTMELNLNCIPLPAKRAKSCNLSLLPDMQGVNQIKTGNLFEMKRLKGFWPCYSDETGERLLTGKVEMELELIPIEEAETKPAGLGREEPNANPTLEPPKRPETSFLWFTSPFKTLKFIIWRNYKWVIIGFIVLLFFLLLIALFIYSFPGEVSRWIVGNPS</sequence>
<evidence type="ECO:0000256" key="13">
    <source>
        <dbReference type="ARBA" id="ARBA00023329"/>
    </source>
</evidence>
<evidence type="ECO:0000256" key="8">
    <source>
        <dbReference type="ARBA" id="ARBA00022737"/>
    </source>
</evidence>
<feature type="compositionally biased region" description="Low complexity" evidence="14">
    <location>
        <begin position="133"/>
        <end position="146"/>
    </location>
</feature>
<dbReference type="GO" id="GO:0007009">
    <property type="term" value="P:plasma membrane organization"/>
    <property type="evidence" value="ECO:0007669"/>
    <property type="project" value="TreeGrafter"/>
</dbReference>
<dbReference type="Pfam" id="PF00168">
    <property type="entry name" value="C2"/>
    <property type="match status" value="6"/>
</dbReference>
<comment type="subcellular location">
    <subcellularLocation>
        <location evidence="1">Cell membrane</location>
        <topology evidence="1">Single-pass type II membrane protein</topology>
    </subcellularLocation>
    <subcellularLocation>
        <location evidence="2">Cytoplasmic vesicle membrane</location>
        <topology evidence="2">Single-pass type II membrane protein</topology>
    </subcellularLocation>
</comment>
<feature type="domain" description="C2" evidence="16">
    <location>
        <begin position="336"/>
        <end position="471"/>
    </location>
</feature>
<keyword evidence="18" id="KW-1185">Reference proteome</keyword>